<dbReference type="InterPro" id="IPR057684">
    <property type="entry name" value="DUF7924"/>
</dbReference>
<feature type="domain" description="DUF7924" evidence="2">
    <location>
        <begin position="132"/>
        <end position="355"/>
    </location>
</feature>
<keyword evidence="4" id="KW-1185">Reference proteome</keyword>
<evidence type="ECO:0000313" key="4">
    <source>
        <dbReference type="Proteomes" id="UP000226031"/>
    </source>
</evidence>
<evidence type="ECO:0000256" key="1">
    <source>
        <dbReference type="SAM" id="MobiDB-lite"/>
    </source>
</evidence>
<feature type="compositionally biased region" description="Polar residues" evidence="1">
    <location>
        <begin position="59"/>
        <end position="69"/>
    </location>
</feature>
<feature type="compositionally biased region" description="Polar residues" evidence="1">
    <location>
        <begin position="1"/>
        <end position="11"/>
    </location>
</feature>
<dbReference type="EMBL" id="PDND01000110">
    <property type="protein sequence ID" value="PGH31909.1"/>
    <property type="molecule type" value="Genomic_DNA"/>
</dbReference>
<sequence>MREVQESSCISTKKRRRTSLASDDVDDPTVWGTTDQEAANRRTASSISSLLARRKSTRSLRQSATTSSDQKPREENSAPYRNPRYRIVLETKGSFMERSQRGITDGSKGLIKVLLDTDQSIHDESLFRDDLFDATCQKLAGKNETRIMLDIMRLIVPSVEILATYDATKLKCLIEGVNDAWNCSIPFYGVRPQPDYSVGFRRSAFTDDQLEKLKPLIGGWDHTSFFMATDTMHFPFLTCEAKCGEVGLDIADRQNAHSMTLAVRGVVELYRVVKREKELDGEILAFSISHDQRLVRIYGHHAVVEGRRTTLYSYPIRTFDFTELDGRERWTAYKFTRNIYDKFMPIHLKRICSAIDQIPDLDFDISHSDLQFSQQSSANPFNEDDS</sequence>
<dbReference type="PANTHER" id="PTHR42470">
    <property type="entry name" value="VAST DOMAIN-CONTAINING PROTEIN"/>
    <property type="match status" value="1"/>
</dbReference>
<dbReference type="Pfam" id="PF25545">
    <property type="entry name" value="DUF7924"/>
    <property type="match status" value="1"/>
</dbReference>
<evidence type="ECO:0000313" key="3">
    <source>
        <dbReference type="EMBL" id="PGH31909.1"/>
    </source>
</evidence>
<dbReference type="Proteomes" id="UP000226031">
    <property type="component" value="Unassembled WGS sequence"/>
</dbReference>
<dbReference type="PANTHER" id="PTHR42470:SF2">
    <property type="match status" value="1"/>
</dbReference>
<reference evidence="3 4" key="1">
    <citation type="submission" date="2017-10" db="EMBL/GenBank/DDBJ databases">
        <title>Comparative genomics in systemic dimorphic fungi from Ajellomycetaceae.</title>
        <authorList>
            <person name="Munoz J.F."/>
            <person name="Mcewen J.G."/>
            <person name="Clay O.K."/>
            <person name="Cuomo C.A."/>
        </authorList>
    </citation>
    <scope>NUCLEOTIDE SEQUENCE [LARGE SCALE GENOMIC DNA]</scope>
    <source>
        <strain evidence="3 4">UAMH4076</strain>
    </source>
</reference>
<dbReference type="VEuPathDB" id="FungiDB:EMCG_05160"/>
<organism evidence="3 4">
    <name type="scientific">[Emmonsia] crescens</name>
    <dbReference type="NCBI Taxonomy" id="73230"/>
    <lineage>
        <taxon>Eukaryota</taxon>
        <taxon>Fungi</taxon>
        <taxon>Dikarya</taxon>
        <taxon>Ascomycota</taxon>
        <taxon>Pezizomycotina</taxon>
        <taxon>Eurotiomycetes</taxon>
        <taxon>Eurotiomycetidae</taxon>
        <taxon>Onygenales</taxon>
        <taxon>Ajellomycetaceae</taxon>
        <taxon>Emergomyces</taxon>
    </lineage>
</organism>
<dbReference type="AlphaFoldDB" id="A0A2B7ZFE1"/>
<dbReference type="STRING" id="73230.A0A2B7ZFE1"/>
<evidence type="ECO:0000259" key="2">
    <source>
        <dbReference type="Pfam" id="PF25545"/>
    </source>
</evidence>
<gene>
    <name evidence="3" type="ORF">GX50_05292</name>
</gene>
<accession>A0A2B7ZFE1</accession>
<name>A0A2B7ZFE1_9EURO</name>
<feature type="compositionally biased region" description="Polar residues" evidence="1">
    <location>
        <begin position="31"/>
        <end position="49"/>
    </location>
</feature>
<feature type="region of interest" description="Disordered" evidence="1">
    <location>
        <begin position="1"/>
        <end position="83"/>
    </location>
</feature>
<proteinExistence type="predicted"/>
<protein>
    <recommendedName>
        <fullName evidence="2">DUF7924 domain-containing protein</fullName>
    </recommendedName>
</protein>
<comment type="caution">
    <text evidence="3">The sequence shown here is derived from an EMBL/GenBank/DDBJ whole genome shotgun (WGS) entry which is preliminary data.</text>
</comment>